<reference evidence="2 3" key="1">
    <citation type="journal article" date="2023" name="BMC Biotechnol.">
        <title>Vitis rotundifolia cv Carlos genome sequencing.</title>
        <authorList>
            <person name="Huff M."/>
            <person name="Hulse-Kemp A."/>
            <person name="Scheffler B."/>
            <person name="Youngblood R."/>
            <person name="Simpson S."/>
            <person name="Babiker E."/>
            <person name="Staton M."/>
        </authorList>
    </citation>
    <scope>NUCLEOTIDE SEQUENCE [LARGE SCALE GENOMIC DNA]</scope>
    <source>
        <tissue evidence="2">Leaf</tissue>
    </source>
</reference>
<dbReference type="Proteomes" id="UP001168098">
    <property type="component" value="Unassembled WGS sequence"/>
</dbReference>
<proteinExistence type="predicted"/>
<evidence type="ECO:0000313" key="3">
    <source>
        <dbReference type="Proteomes" id="UP001168098"/>
    </source>
</evidence>
<keyword evidence="3" id="KW-1185">Reference proteome</keyword>
<evidence type="ECO:0000313" key="2">
    <source>
        <dbReference type="EMBL" id="KAJ9678744.1"/>
    </source>
</evidence>
<feature type="compositionally biased region" description="Polar residues" evidence="1">
    <location>
        <begin position="140"/>
        <end position="156"/>
    </location>
</feature>
<gene>
    <name evidence="2" type="ORF">PVL29_020820</name>
</gene>
<sequence length="156" mass="17643">MTNTGKGKRMMVSKDSKIFQHMKACSLSKDSILSYGMFITKIVKYFNVNLQHEINSKKLKFFDAYDWVSLRRMHFVCKKNGSLKRKPYVPPLEVDVSSDDEALMKENENDNVGGRRTKNENAIKLLSNDGAGAKAVADHPSQTARNKVETSDNLNP</sequence>
<evidence type="ECO:0000256" key="1">
    <source>
        <dbReference type="SAM" id="MobiDB-lite"/>
    </source>
</evidence>
<comment type="caution">
    <text evidence="2">The sequence shown here is derived from an EMBL/GenBank/DDBJ whole genome shotgun (WGS) entry which is preliminary data.</text>
</comment>
<organism evidence="2 3">
    <name type="scientific">Vitis rotundifolia</name>
    <name type="common">Muscadine grape</name>
    <dbReference type="NCBI Taxonomy" id="103349"/>
    <lineage>
        <taxon>Eukaryota</taxon>
        <taxon>Viridiplantae</taxon>
        <taxon>Streptophyta</taxon>
        <taxon>Embryophyta</taxon>
        <taxon>Tracheophyta</taxon>
        <taxon>Spermatophyta</taxon>
        <taxon>Magnoliopsida</taxon>
        <taxon>eudicotyledons</taxon>
        <taxon>Gunneridae</taxon>
        <taxon>Pentapetalae</taxon>
        <taxon>rosids</taxon>
        <taxon>Vitales</taxon>
        <taxon>Vitaceae</taxon>
        <taxon>Viteae</taxon>
        <taxon>Vitis</taxon>
    </lineage>
</organism>
<accession>A0AA39DCI4</accession>
<protein>
    <submittedName>
        <fullName evidence="2">Uncharacterized protein</fullName>
    </submittedName>
</protein>
<name>A0AA39DCI4_VITRO</name>
<dbReference type="AlphaFoldDB" id="A0AA39DCI4"/>
<dbReference type="EMBL" id="JARBHA010000016">
    <property type="protein sequence ID" value="KAJ9678744.1"/>
    <property type="molecule type" value="Genomic_DNA"/>
</dbReference>
<feature type="region of interest" description="Disordered" evidence="1">
    <location>
        <begin position="131"/>
        <end position="156"/>
    </location>
</feature>